<protein>
    <submittedName>
        <fullName evidence="3">Archease domain-containing protein</fullName>
    </submittedName>
</protein>
<accession>A0A0M3IJ21</accession>
<name>A0A0M3IJ21_ASCLU</name>
<evidence type="ECO:0000313" key="2">
    <source>
        <dbReference type="Proteomes" id="UP000036681"/>
    </source>
</evidence>
<dbReference type="Proteomes" id="UP000036681">
    <property type="component" value="Unplaced"/>
</dbReference>
<sequence length="71" mass="7745">MEFGRFLRDSVTFHLKAEDGRRESRIEGDVRPADDPAAVGPEHEVVLEHHEGEAGTASPSAMLAAAELIVY</sequence>
<organism evidence="2 3">
    <name type="scientific">Ascaris lumbricoides</name>
    <name type="common">Giant roundworm</name>
    <dbReference type="NCBI Taxonomy" id="6252"/>
    <lineage>
        <taxon>Eukaryota</taxon>
        <taxon>Metazoa</taxon>
        <taxon>Ecdysozoa</taxon>
        <taxon>Nematoda</taxon>
        <taxon>Chromadorea</taxon>
        <taxon>Rhabditida</taxon>
        <taxon>Spirurina</taxon>
        <taxon>Ascaridomorpha</taxon>
        <taxon>Ascaridoidea</taxon>
        <taxon>Ascarididae</taxon>
        <taxon>Ascaris</taxon>
    </lineage>
</organism>
<feature type="compositionally biased region" description="Basic and acidic residues" evidence="1">
    <location>
        <begin position="19"/>
        <end position="34"/>
    </location>
</feature>
<reference evidence="3" key="1">
    <citation type="submission" date="2017-02" db="UniProtKB">
        <authorList>
            <consortium name="WormBaseParasite"/>
        </authorList>
    </citation>
    <scope>IDENTIFICATION</scope>
</reference>
<dbReference type="AlphaFoldDB" id="A0A0M3IJ21"/>
<evidence type="ECO:0000256" key="1">
    <source>
        <dbReference type="SAM" id="MobiDB-lite"/>
    </source>
</evidence>
<feature type="region of interest" description="Disordered" evidence="1">
    <location>
        <begin position="19"/>
        <end position="39"/>
    </location>
</feature>
<keyword evidence="2" id="KW-1185">Reference proteome</keyword>
<dbReference type="WBParaSite" id="ALUE_0001860001-mRNA-1">
    <property type="protein sequence ID" value="ALUE_0001860001-mRNA-1"/>
    <property type="gene ID" value="ALUE_0001860001"/>
</dbReference>
<evidence type="ECO:0000313" key="3">
    <source>
        <dbReference type="WBParaSite" id="ALUE_0001860001-mRNA-1"/>
    </source>
</evidence>
<proteinExistence type="predicted"/>